<accession>A0A8J3MQ60</accession>
<keyword evidence="2" id="KW-1185">Reference proteome</keyword>
<evidence type="ECO:0000313" key="1">
    <source>
        <dbReference type="EMBL" id="GHO44532.1"/>
    </source>
</evidence>
<dbReference type="RefSeq" id="WP_220193917.1">
    <property type="nucleotide sequence ID" value="NZ_BNJF01000001.1"/>
</dbReference>
<dbReference type="Proteomes" id="UP000612362">
    <property type="component" value="Unassembled WGS sequence"/>
</dbReference>
<comment type="caution">
    <text evidence="1">The sequence shown here is derived from an EMBL/GenBank/DDBJ whole genome shotgun (WGS) entry which is preliminary data.</text>
</comment>
<reference evidence="1" key="1">
    <citation type="submission" date="2020-10" db="EMBL/GenBank/DDBJ databases">
        <title>Taxonomic study of unclassified bacteria belonging to the class Ktedonobacteria.</title>
        <authorList>
            <person name="Yabe S."/>
            <person name="Wang C.M."/>
            <person name="Zheng Y."/>
            <person name="Sakai Y."/>
            <person name="Cavaletti L."/>
            <person name="Monciardini P."/>
            <person name="Donadio S."/>
        </authorList>
    </citation>
    <scope>NUCLEOTIDE SEQUENCE</scope>
    <source>
        <strain evidence="1">SOSP1-1</strain>
    </source>
</reference>
<protein>
    <submittedName>
        <fullName evidence="1">Uncharacterized protein</fullName>
    </submittedName>
</protein>
<gene>
    <name evidence="1" type="ORF">KSX_26950</name>
</gene>
<dbReference type="EMBL" id="BNJF01000001">
    <property type="protein sequence ID" value="GHO44532.1"/>
    <property type="molecule type" value="Genomic_DNA"/>
</dbReference>
<proteinExistence type="predicted"/>
<organism evidence="1 2">
    <name type="scientific">Ktedonospora formicarum</name>
    <dbReference type="NCBI Taxonomy" id="2778364"/>
    <lineage>
        <taxon>Bacteria</taxon>
        <taxon>Bacillati</taxon>
        <taxon>Chloroflexota</taxon>
        <taxon>Ktedonobacteria</taxon>
        <taxon>Ktedonobacterales</taxon>
        <taxon>Ktedonobacteraceae</taxon>
        <taxon>Ktedonospora</taxon>
    </lineage>
</organism>
<evidence type="ECO:0000313" key="2">
    <source>
        <dbReference type="Proteomes" id="UP000612362"/>
    </source>
</evidence>
<dbReference type="AlphaFoldDB" id="A0A8J3MQ60"/>
<name>A0A8J3MQ60_9CHLR</name>
<sequence length="119" mass="13173">MLLRQDAVLAIEVEGAMFHPECTPNCEARTTCTPSTPFVQHAICPGCDEPIVSDELLTLIFGHDQSCDCETCLEMEELALKDIDPAVCAGCGGVFDADNCIYENYLFYCCDECYREVND</sequence>